<proteinExistence type="predicted"/>
<dbReference type="Proteomes" id="UP000198614">
    <property type="component" value="Unassembled WGS sequence"/>
</dbReference>
<feature type="transmembrane region" description="Helical" evidence="1">
    <location>
        <begin position="43"/>
        <end position="62"/>
    </location>
</feature>
<dbReference type="GO" id="GO:0080120">
    <property type="term" value="P:CAAX-box protein maturation"/>
    <property type="evidence" value="ECO:0007669"/>
    <property type="project" value="UniProtKB-ARBA"/>
</dbReference>
<feature type="transmembrane region" description="Helical" evidence="1">
    <location>
        <begin position="114"/>
        <end position="136"/>
    </location>
</feature>
<name>A0A1G7T4Q1_9ACTN</name>
<protein>
    <recommendedName>
        <fullName evidence="2">CAAX prenyl protease 2/Lysostaphin resistance protein A-like domain-containing protein</fullName>
    </recommendedName>
</protein>
<gene>
    <name evidence="3" type="ORF">SAMN05216260_11759</name>
</gene>
<keyword evidence="1" id="KW-1133">Transmembrane helix</keyword>
<evidence type="ECO:0000256" key="1">
    <source>
        <dbReference type="SAM" id="Phobius"/>
    </source>
</evidence>
<dbReference type="AlphaFoldDB" id="A0A1G7T4Q1"/>
<feature type="transmembrane region" description="Helical" evidence="1">
    <location>
        <begin position="148"/>
        <end position="167"/>
    </location>
</feature>
<dbReference type="GO" id="GO:0004175">
    <property type="term" value="F:endopeptidase activity"/>
    <property type="evidence" value="ECO:0007669"/>
    <property type="project" value="UniProtKB-ARBA"/>
</dbReference>
<feature type="domain" description="CAAX prenyl protease 2/Lysostaphin resistance protein A-like" evidence="2">
    <location>
        <begin position="117"/>
        <end position="209"/>
    </location>
</feature>
<feature type="transmembrane region" description="Helical" evidence="1">
    <location>
        <begin position="19"/>
        <end position="37"/>
    </location>
</feature>
<feature type="transmembrane region" description="Helical" evidence="1">
    <location>
        <begin position="205"/>
        <end position="222"/>
    </location>
</feature>
<dbReference type="InterPro" id="IPR003675">
    <property type="entry name" value="Rce1/LyrA-like_dom"/>
</dbReference>
<dbReference type="PANTHER" id="PTHR39430">
    <property type="entry name" value="MEMBRANE-ASSOCIATED PROTEASE-RELATED"/>
    <property type="match status" value="1"/>
</dbReference>
<evidence type="ECO:0000313" key="4">
    <source>
        <dbReference type="Proteomes" id="UP000198614"/>
    </source>
</evidence>
<feature type="transmembrane region" description="Helical" evidence="1">
    <location>
        <begin position="173"/>
        <end position="193"/>
    </location>
</feature>
<accession>A0A1G7T4Q1</accession>
<dbReference type="PANTHER" id="PTHR39430:SF1">
    <property type="entry name" value="PROTEASE"/>
    <property type="match status" value="1"/>
</dbReference>
<feature type="transmembrane region" description="Helical" evidence="1">
    <location>
        <begin position="242"/>
        <end position="265"/>
    </location>
</feature>
<feature type="transmembrane region" description="Helical" evidence="1">
    <location>
        <begin position="83"/>
        <end position="102"/>
    </location>
</feature>
<sequence>MQTTHAVSPRPTRREDGRFFRSPLAWMVTGAVGVGLASGLASLGGVAAIVGAVVAVGIYWVVMRHVARRSMPEIAKSGAVTQTLFGVAIGFGFITVSTLMLLTEFSFDERPGNGLSIVASMAATSVGAAVTEELLFRGLALQALEKLCGSWAALTITAVLFGGLHLANPDATLWSSTAIAVEAGVLLGAAFLWKRNIWFVVGLHFAWNTTQGLIGIPVSGHASEGLMTTYPTGPDLLTGGDFGLEASIVPVIVSLLIAIPMLIAAHRRGNLVPMRRGRR</sequence>
<evidence type="ECO:0000259" key="2">
    <source>
        <dbReference type="Pfam" id="PF02517"/>
    </source>
</evidence>
<dbReference type="Pfam" id="PF02517">
    <property type="entry name" value="Rce1-like"/>
    <property type="match status" value="1"/>
</dbReference>
<keyword evidence="1" id="KW-0812">Transmembrane</keyword>
<evidence type="ECO:0000313" key="3">
    <source>
        <dbReference type="EMBL" id="SDG30347.1"/>
    </source>
</evidence>
<organism evidence="3 4">
    <name type="scientific">Streptomyces griseoaurantiacus</name>
    <dbReference type="NCBI Taxonomy" id="68213"/>
    <lineage>
        <taxon>Bacteria</taxon>
        <taxon>Bacillati</taxon>
        <taxon>Actinomycetota</taxon>
        <taxon>Actinomycetes</taxon>
        <taxon>Kitasatosporales</taxon>
        <taxon>Streptomycetaceae</taxon>
        <taxon>Streptomyces</taxon>
        <taxon>Streptomyces aurantiacus group</taxon>
    </lineage>
</organism>
<keyword evidence="1" id="KW-0472">Membrane</keyword>
<dbReference type="EMBL" id="FNAX01000017">
    <property type="protein sequence ID" value="SDG30347.1"/>
    <property type="molecule type" value="Genomic_DNA"/>
</dbReference>
<reference evidence="3 4" key="1">
    <citation type="submission" date="2016-10" db="EMBL/GenBank/DDBJ databases">
        <authorList>
            <person name="de Groot N.N."/>
        </authorList>
    </citation>
    <scope>NUCLEOTIDE SEQUENCE [LARGE SCALE GENOMIC DNA]</scope>
    <source>
        <strain evidence="3 4">CGMCC 4.1859</strain>
    </source>
</reference>